<evidence type="ECO:0000313" key="3">
    <source>
        <dbReference type="EMBL" id="MFC4832047.1"/>
    </source>
</evidence>
<dbReference type="Proteomes" id="UP001595909">
    <property type="component" value="Unassembled WGS sequence"/>
</dbReference>
<organism evidence="3 4">
    <name type="scientific">Actinomycetospora chibensis</name>
    <dbReference type="NCBI Taxonomy" id="663606"/>
    <lineage>
        <taxon>Bacteria</taxon>
        <taxon>Bacillati</taxon>
        <taxon>Actinomycetota</taxon>
        <taxon>Actinomycetes</taxon>
        <taxon>Pseudonocardiales</taxon>
        <taxon>Pseudonocardiaceae</taxon>
        <taxon>Actinomycetospora</taxon>
    </lineage>
</organism>
<dbReference type="PANTHER" id="PTHR30188:SF13">
    <property type="entry name" value="CONSERVED HYPOTHETICAL INTEGRAL MEMBRANE PROTEIN YRBE3B"/>
    <property type="match status" value="1"/>
</dbReference>
<evidence type="ECO:0000313" key="4">
    <source>
        <dbReference type="Proteomes" id="UP001595909"/>
    </source>
</evidence>
<sequence>MSQDASQRTGSDDESQEESAPTTRESVESIRRSMEQAVENAAELVRFGGRSIAQIPKTFRLYPSEVFQQAGVLIRGSGPVIIALIAVLAVQSAVGGHYIFDTPGLNSYAGAIYSVALMRGLVQVVFGWIVAAKIGCGIVAELGSMKISEEIDALEVMGINPMQYLASTRVAAGVIVVPFLFATGLFVEFTAGFVGSVYAMQTVSEGGFFTYLYLFQNFADFGIALLWAFCTGVMCIIVATYYGSTASGGPVGVGQATAKSMVVNLVLISTLAVVFAQVFYGGNANAPIGN</sequence>
<comment type="caution">
    <text evidence="3">The sequence shown here is derived from an EMBL/GenBank/DDBJ whole genome shotgun (WGS) entry which is preliminary data.</text>
</comment>
<evidence type="ECO:0000256" key="2">
    <source>
        <dbReference type="SAM" id="Phobius"/>
    </source>
</evidence>
<feature type="transmembrane region" description="Helical" evidence="2">
    <location>
        <begin position="221"/>
        <end position="242"/>
    </location>
</feature>
<accession>A0ABV9RIR9</accession>
<dbReference type="EMBL" id="JBHSIM010000013">
    <property type="protein sequence ID" value="MFC4832047.1"/>
    <property type="molecule type" value="Genomic_DNA"/>
</dbReference>
<dbReference type="InterPro" id="IPR030802">
    <property type="entry name" value="Permease_MalE"/>
</dbReference>
<feature type="transmembrane region" description="Helical" evidence="2">
    <location>
        <begin position="120"/>
        <end position="143"/>
    </location>
</feature>
<name>A0ABV9RIR9_9PSEU</name>
<feature type="transmembrane region" description="Helical" evidence="2">
    <location>
        <begin position="193"/>
        <end position="214"/>
    </location>
</feature>
<proteinExistence type="predicted"/>
<feature type="transmembrane region" description="Helical" evidence="2">
    <location>
        <begin position="80"/>
        <end position="100"/>
    </location>
</feature>
<feature type="transmembrane region" description="Helical" evidence="2">
    <location>
        <begin position="164"/>
        <end position="187"/>
    </location>
</feature>
<gene>
    <name evidence="3" type="ORF">ACFPEL_06455</name>
</gene>
<protein>
    <submittedName>
        <fullName evidence="3">MlaE family ABC transporter permease</fullName>
    </submittedName>
</protein>
<keyword evidence="2" id="KW-0812">Transmembrane</keyword>
<evidence type="ECO:0000256" key="1">
    <source>
        <dbReference type="SAM" id="MobiDB-lite"/>
    </source>
</evidence>
<dbReference type="Pfam" id="PF02405">
    <property type="entry name" value="MlaE"/>
    <property type="match status" value="1"/>
</dbReference>
<dbReference type="PANTHER" id="PTHR30188">
    <property type="entry name" value="ABC TRANSPORTER PERMEASE PROTEIN-RELATED"/>
    <property type="match status" value="1"/>
</dbReference>
<keyword evidence="2" id="KW-0472">Membrane</keyword>
<reference evidence="4" key="1">
    <citation type="journal article" date="2019" name="Int. J. Syst. Evol. Microbiol.">
        <title>The Global Catalogue of Microorganisms (GCM) 10K type strain sequencing project: providing services to taxonomists for standard genome sequencing and annotation.</title>
        <authorList>
            <consortium name="The Broad Institute Genomics Platform"/>
            <consortium name="The Broad Institute Genome Sequencing Center for Infectious Disease"/>
            <person name="Wu L."/>
            <person name="Ma J."/>
        </authorList>
    </citation>
    <scope>NUCLEOTIDE SEQUENCE [LARGE SCALE GENOMIC DNA]</scope>
    <source>
        <strain evidence="4">CCUG 50347</strain>
    </source>
</reference>
<feature type="transmembrane region" description="Helical" evidence="2">
    <location>
        <begin position="262"/>
        <end position="280"/>
    </location>
</feature>
<feature type="region of interest" description="Disordered" evidence="1">
    <location>
        <begin position="1"/>
        <end position="32"/>
    </location>
</feature>
<keyword evidence="4" id="KW-1185">Reference proteome</keyword>
<keyword evidence="2" id="KW-1133">Transmembrane helix</keyword>
<dbReference type="RefSeq" id="WP_274189824.1">
    <property type="nucleotide sequence ID" value="NZ_BAABHN010000013.1"/>
</dbReference>